<accession>A0ABV0VVK9</accession>
<evidence type="ECO:0000313" key="1">
    <source>
        <dbReference type="EMBL" id="MEQ2260984.1"/>
    </source>
</evidence>
<dbReference type="GO" id="GO:0034220">
    <property type="term" value="P:monoatomic ion transmembrane transport"/>
    <property type="evidence" value="ECO:0007669"/>
    <property type="project" value="UniProtKB-KW"/>
</dbReference>
<gene>
    <name evidence="1" type="primary">KCNK12</name>
    <name evidence="1" type="ORF">XENORESO_003975</name>
</gene>
<organism evidence="1 2">
    <name type="scientific">Xenotaenia resolanae</name>
    <dbReference type="NCBI Taxonomy" id="208358"/>
    <lineage>
        <taxon>Eukaryota</taxon>
        <taxon>Metazoa</taxon>
        <taxon>Chordata</taxon>
        <taxon>Craniata</taxon>
        <taxon>Vertebrata</taxon>
        <taxon>Euteleostomi</taxon>
        <taxon>Actinopterygii</taxon>
        <taxon>Neopterygii</taxon>
        <taxon>Teleostei</taxon>
        <taxon>Neoteleostei</taxon>
        <taxon>Acanthomorphata</taxon>
        <taxon>Ovalentaria</taxon>
        <taxon>Atherinomorphae</taxon>
        <taxon>Cyprinodontiformes</taxon>
        <taxon>Goodeidae</taxon>
        <taxon>Xenotaenia</taxon>
    </lineage>
</organism>
<reference evidence="1 2" key="1">
    <citation type="submission" date="2021-06" db="EMBL/GenBank/DDBJ databases">
        <authorList>
            <person name="Palmer J.M."/>
        </authorList>
    </citation>
    <scope>NUCLEOTIDE SEQUENCE [LARGE SCALE GENOMIC DNA]</scope>
    <source>
        <strain evidence="1 2">XR_2019</strain>
        <tissue evidence="1">Muscle</tissue>
    </source>
</reference>
<protein>
    <submittedName>
        <fullName evidence="1">Potassium channel subfamily K member 12</fullName>
    </submittedName>
</protein>
<keyword evidence="2" id="KW-1185">Reference proteome</keyword>
<dbReference type="EMBL" id="JAHRIM010011703">
    <property type="protein sequence ID" value="MEQ2260984.1"/>
    <property type="molecule type" value="Genomic_DNA"/>
</dbReference>
<comment type="caution">
    <text evidence="1">The sequence shown here is derived from an EMBL/GenBank/DDBJ whole genome shotgun (WGS) entry which is preliminary data.</text>
</comment>
<keyword evidence="1" id="KW-0407">Ion channel</keyword>
<dbReference type="Proteomes" id="UP001444071">
    <property type="component" value="Unassembled WGS sequence"/>
</dbReference>
<feature type="non-terminal residue" evidence="1">
    <location>
        <position position="1"/>
    </location>
</feature>
<proteinExistence type="predicted"/>
<name>A0ABV0VVK9_9TELE</name>
<keyword evidence="1" id="KW-0813">Transport</keyword>
<sequence>VNLAIMQKQLSEMAVGHPRQSGSCSHQNGFSGGVGALGIMNNRLAETSVDR</sequence>
<evidence type="ECO:0000313" key="2">
    <source>
        <dbReference type="Proteomes" id="UP001444071"/>
    </source>
</evidence>
<keyword evidence="1" id="KW-0406">Ion transport</keyword>